<keyword evidence="3" id="KW-1185">Reference proteome</keyword>
<dbReference type="AlphaFoldDB" id="A0A9X0W803"/>
<comment type="caution">
    <text evidence="2">The sequence shown here is derived from an EMBL/GenBank/DDBJ whole genome shotgun (WGS) entry which is preliminary data.</text>
</comment>
<feature type="transmembrane region" description="Helical" evidence="1">
    <location>
        <begin position="12"/>
        <end position="31"/>
    </location>
</feature>
<gene>
    <name evidence="2" type="ORF">CKO42_08540</name>
</gene>
<evidence type="ECO:0000256" key="1">
    <source>
        <dbReference type="SAM" id="Phobius"/>
    </source>
</evidence>
<feature type="transmembrane region" description="Helical" evidence="1">
    <location>
        <begin position="97"/>
        <end position="118"/>
    </location>
</feature>
<keyword evidence="1" id="KW-0472">Membrane</keyword>
<keyword evidence="1" id="KW-0812">Transmembrane</keyword>
<dbReference type="EMBL" id="NRRY01000010">
    <property type="protein sequence ID" value="MBK1618484.1"/>
    <property type="molecule type" value="Genomic_DNA"/>
</dbReference>
<name>A0A9X0W803_9GAMM</name>
<feature type="transmembrane region" description="Helical" evidence="1">
    <location>
        <begin position="65"/>
        <end position="85"/>
    </location>
</feature>
<organism evidence="2 3">
    <name type="scientific">Lamprobacter modestohalophilus</name>
    <dbReference type="NCBI Taxonomy" id="1064514"/>
    <lineage>
        <taxon>Bacteria</taxon>
        <taxon>Pseudomonadati</taxon>
        <taxon>Pseudomonadota</taxon>
        <taxon>Gammaproteobacteria</taxon>
        <taxon>Chromatiales</taxon>
        <taxon>Chromatiaceae</taxon>
        <taxon>Lamprobacter</taxon>
    </lineage>
</organism>
<protein>
    <submittedName>
        <fullName evidence="2">Uncharacterized protein</fullName>
    </submittedName>
</protein>
<dbReference type="Proteomes" id="UP001138768">
    <property type="component" value="Unassembled WGS sequence"/>
</dbReference>
<reference evidence="2 3" key="1">
    <citation type="journal article" date="2020" name="Microorganisms">
        <title>Osmotic Adaptation and Compatible Solute Biosynthesis of Phototrophic Bacteria as Revealed from Genome Analyses.</title>
        <authorList>
            <person name="Imhoff J.F."/>
            <person name="Rahn T."/>
            <person name="Kunzel S."/>
            <person name="Keller A."/>
            <person name="Neulinger S.C."/>
        </authorList>
    </citation>
    <scope>NUCLEOTIDE SEQUENCE [LARGE SCALE GENOMIC DNA]</scope>
    <source>
        <strain evidence="2 3">DSM 25653</strain>
    </source>
</reference>
<evidence type="ECO:0000313" key="2">
    <source>
        <dbReference type="EMBL" id="MBK1618484.1"/>
    </source>
</evidence>
<proteinExistence type="predicted"/>
<sequence length="124" mass="13992">MSIRRGEQLGWLFGWAGGFLWIVALALLFLWRGQGLVGLLGLALAGLGYAAVVFFRPWRSPRTRYWRLMLLPYVAMLGGVPWAIWGFGPDQAESLNAWQALIILPVLSPFISIGWRCWQVGDCR</sequence>
<feature type="transmembrane region" description="Helical" evidence="1">
    <location>
        <begin position="37"/>
        <end position="58"/>
    </location>
</feature>
<evidence type="ECO:0000313" key="3">
    <source>
        <dbReference type="Proteomes" id="UP001138768"/>
    </source>
</evidence>
<accession>A0A9X0W803</accession>
<keyword evidence="1" id="KW-1133">Transmembrane helix</keyword>